<organism evidence="1 2">
    <name type="scientific">Streptoalloteichus hindustanus</name>
    <dbReference type="NCBI Taxonomy" id="2017"/>
    <lineage>
        <taxon>Bacteria</taxon>
        <taxon>Bacillati</taxon>
        <taxon>Actinomycetota</taxon>
        <taxon>Actinomycetes</taxon>
        <taxon>Pseudonocardiales</taxon>
        <taxon>Pseudonocardiaceae</taxon>
        <taxon>Streptoalloteichus</taxon>
    </lineage>
</organism>
<name>A0A1M4YLV5_STRHI</name>
<dbReference type="EMBL" id="FQVN01000002">
    <property type="protein sequence ID" value="SHF06774.1"/>
    <property type="molecule type" value="Genomic_DNA"/>
</dbReference>
<dbReference type="Pfam" id="PF04978">
    <property type="entry name" value="MST"/>
    <property type="match status" value="1"/>
</dbReference>
<dbReference type="SUPFAM" id="SSF109854">
    <property type="entry name" value="DinB/YfiT-like putative metalloenzymes"/>
    <property type="match status" value="1"/>
</dbReference>
<reference evidence="1 2" key="1">
    <citation type="submission" date="2016-11" db="EMBL/GenBank/DDBJ databases">
        <authorList>
            <person name="Jaros S."/>
            <person name="Januszkiewicz K."/>
            <person name="Wedrychowicz H."/>
        </authorList>
    </citation>
    <scope>NUCLEOTIDE SEQUENCE [LARGE SCALE GENOMIC DNA]</scope>
    <source>
        <strain evidence="1 2">DSM 44523</strain>
    </source>
</reference>
<proteinExistence type="predicted"/>
<keyword evidence="2" id="KW-1185">Reference proteome</keyword>
<evidence type="ECO:0000313" key="2">
    <source>
        <dbReference type="Proteomes" id="UP000184501"/>
    </source>
</evidence>
<sequence length="189" mass="20873">MTSAIEDDERVGIMSTVVRAVSDERDGLLTFLAEQRDAVRRAAHGLTDEQAASAPSASSLSIGGLVKHLTRMEWFWIQVVLDGQPNTDPQTPETWPRQFRMEEGETLAGLLAAYEQRARETEEIVNALPDLDRVVPLPARPAFQNEARSARWILLHVIQEVARHAGHADIIRETLDGASASDLVDATRA</sequence>
<dbReference type="STRING" id="2017.SAMN05444320_102410"/>
<gene>
    <name evidence="1" type="ORF">SAMN05444320_102410</name>
</gene>
<evidence type="ECO:0000313" key="1">
    <source>
        <dbReference type="EMBL" id="SHF06774.1"/>
    </source>
</evidence>
<dbReference type="InterPro" id="IPR034660">
    <property type="entry name" value="DinB/YfiT-like"/>
</dbReference>
<dbReference type="Proteomes" id="UP000184501">
    <property type="component" value="Unassembled WGS sequence"/>
</dbReference>
<protein>
    <submittedName>
        <fullName evidence="1">Uncharacterized damage-inducible protein DinB (Forms a four-helix bundle)</fullName>
    </submittedName>
</protein>
<dbReference type="Gene3D" id="1.20.120.450">
    <property type="entry name" value="dinb family like domain"/>
    <property type="match status" value="1"/>
</dbReference>
<dbReference type="InterPro" id="IPR007061">
    <property type="entry name" value="MST-like"/>
</dbReference>
<accession>A0A1M4YLV5</accession>
<dbReference type="AlphaFoldDB" id="A0A1M4YLV5"/>